<keyword evidence="2" id="KW-0812">Transmembrane</keyword>
<keyword evidence="2" id="KW-1133">Transmembrane helix</keyword>
<dbReference type="EMBL" id="MU865244">
    <property type="protein sequence ID" value="KAK4456372.1"/>
    <property type="molecule type" value="Genomic_DNA"/>
</dbReference>
<feature type="non-terminal residue" evidence="3">
    <location>
        <position position="1"/>
    </location>
</feature>
<gene>
    <name evidence="3" type="ORF">QBC42DRAFT_191204</name>
</gene>
<sequence>PKKKKKKLIHLPLTSVLDLRRSFRPFFLDAKTSAPLPSKKYYDFASWLVTQLTFSFVVAPFFLLTLHDSLTAWTRVYFYAAVGTAGCMIFFASPAKQQIRKALEKRNGPAKKEEGGKEGQQLKKVASTESLTGTGAPVYGISQDLEKEMEEAFQEAREGVVRARALSAARKKL</sequence>
<feature type="transmembrane region" description="Helical" evidence="2">
    <location>
        <begin position="76"/>
        <end position="95"/>
    </location>
</feature>
<reference evidence="3" key="1">
    <citation type="journal article" date="2023" name="Mol. Phylogenet. Evol.">
        <title>Genome-scale phylogeny and comparative genomics of the fungal order Sordariales.</title>
        <authorList>
            <person name="Hensen N."/>
            <person name="Bonometti L."/>
            <person name="Westerberg I."/>
            <person name="Brannstrom I.O."/>
            <person name="Guillou S."/>
            <person name="Cros-Aarteil S."/>
            <person name="Calhoun S."/>
            <person name="Haridas S."/>
            <person name="Kuo A."/>
            <person name="Mondo S."/>
            <person name="Pangilinan J."/>
            <person name="Riley R."/>
            <person name="LaButti K."/>
            <person name="Andreopoulos B."/>
            <person name="Lipzen A."/>
            <person name="Chen C."/>
            <person name="Yan M."/>
            <person name="Daum C."/>
            <person name="Ng V."/>
            <person name="Clum A."/>
            <person name="Steindorff A."/>
            <person name="Ohm R.A."/>
            <person name="Martin F."/>
            <person name="Silar P."/>
            <person name="Natvig D.O."/>
            <person name="Lalanne C."/>
            <person name="Gautier V."/>
            <person name="Ament-Velasquez S.L."/>
            <person name="Kruys A."/>
            <person name="Hutchinson M.I."/>
            <person name="Powell A.J."/>
            <person name="Barry K."/>
            <person name="Miller A.N."/>
            <person name="Grigoriev I.V."/>
            <person name="Debuchy R."/>
            <person name="Gladieux P."/>
            <person name="Hiltunen Thoren M."/>
            <person name="Johannesson H."/>
        </authorList>
    </citation>
    <scope>NUCLEOTIDE SEQUENCE</scope>
    <source>
        <strain evidence="3">PSN324</strain>
    </source>
</reference>
<evidence type="ECO:0000313" key="4">
    <source>
        <dbReference type="Proteomes" id="UP001321749"/>
    </source>
</evidence>
<keyword evidence="2" id="KW-0472">Membrane</keyword>
<evidence type="ECO:0000256" key="1">
    <source>
        <dbReference type="SAM" id="MobiDB-lite"/>
    </source>
</evidence>
<feature type="region of interest" description="Disordered" evidence="1">
    <location>
        <begin position="103"/>
        <end position="138"/>
    </location>
</feature>
<name>A0AAV9H7C6_9PEZI</name>
<evidence type="ECO:0000313" key="3">
    <source>
        <dbReference type="EMBL" id="KAK4456372.1"/>
    </source>
</evidence>
<keyword evidence="4" id="KW-1185">Reference proteome</keyword>
<protein>
    <recommendedName>
        <fullName evidence="5">Signal sequence receptor subunit gamma</fullName>
    </recommendedName>
</protein>
<evidence type="ECO:0008006" key="5">
    <source>
        <dbReference type="Google" id="ProtNLM"/>
    </source>
</evidence>
<accession>A0AAV9H7C6</accession>
<proteinExistence type="predicted"/>
<evidence type="ECO:0000256" key="2">
    <source>
        <dbReference type="SAM" id="Phobius"/>
    </source>
</evidence>
<reference evidence="3" key="2">
    <citation type="submission" date="2023-06" db="EMBL/GenBank/DDBJ databases">
        <authorList>
            <consortium name="Lawrence Berkeley National Laboratory"/>
            <person name="Mondo S.J."/>
            <person name="Hensen N."/>
            <person name="Bonometti L."/>
            <person name="Westerberg I."/>
            <person name="Brannstrom I.O."/>
            <person name="Guillou S."/>
            <person name="Cros-Aarteil S."/>
            <person name="Calhoun S."/>
            <person name="Haridas S."/>
            <person name="Kuo A."/>
            <person name="Pangilinan J."/>
            <person name="Riley R."/>
            <person name="Labutti K."/>
            <person name="Andreopoulos B."/>
            <person name="Lipzen A."/>
            <person name="Chen C."/>
            <person name="Yanf M."/>
            <person name="Daum C."/>
            <person name="Ng V."/>
            <person name="Clum A."/>
            <person name="Steindorff A."/>
            <person name="Ohm R."/>
            <person name="Martin F."/>
            <person name="Silar P."/>
            <person name="Natvig D."/>
            <person name="Lalanne C."/>
            <person name="Gautier V."/>
            <person name="Ament-Velasquez S.L."/>
            <person name="Kruys A."/>
            <person name="Hutchinson M.I."/>
            <person name="Powell A.J."/>
            <person name="Barry K."/>
            <person name="Miller A.N."/>
            <person name="Grigoriev I.V."/>
            <person name="Debuchy R."/>
            <person name="Gladieux P."/>
            <person name="Thoren M.H."/>
            <person name="Johannesson H."/>
        </authorList>
    </citation>
    <scope>NUCLEOTIDE SEQUENCE</scope>
    <source>
        <strain evidence="3">PSN324</strain>
    </source>
</reference>
<feature type="transmembrane region" description="Helical" evidence="2">
    <location>
        <begin position="44"/>
        <end position="64"/>
    </location>
</feature>
<feature type="compositionally biased region" description="Basic and acidic residues" evidence="1">
    <location>
        <begin position="103"/>
        <end position="121"/>
    </location>
</feature>
<dbReference type="AlphaFoldDB" id="A0AAV9H7C6"/>
<comment type="caution">
    <text evidence="3">The sequence shown here is derived from an EMBL/GenBank/DDBJ whole genome shotgun (WGS) entry which is preliminary data.</text>
</comment>
<dbReference type="Proteomes" id="UP001321749">
    <property type="component" value="Unassembled WGS sequence"/>
</dbReference>
<organism evidence="3 4">
    <name type="scientific">Cladorrhinum samala</name>
    <dbReference type="NCBI Taxonomy" id="585594"/>
    <lineage>
        <taxon>Eukaryota</taxon>
        <taxon>Fungi</taxon>
        <taxon>Dikarya</taxon>
        <taxon>Ascomycota</taxon>
        <taxon>Pezizomycotina</taxon>
        <taxon>Sordariomycetes</taxon>
        <taxon>Sordariomycetidae</taxon>
        <taxon>Sordariales</taxon>
        <taxon>Podosporaceae</taxon>
        <taxon>Cladorrhinum</taxon>
    </lineage>
</organism>